<dbReference type="AlphaFoldDB" id="A0A8J3FK13"/>
<dbReference type="PROSITE" id="PS00211">
    <property type="entry name" value="ABC_TRANSPORTER_1"/>
    <property type="match status" value="1"/>
</dbReference>
<sequence length="219" mass="22944">MTAVVAAVGISRRYGPVTALAELSLAVAPGQILGVTGPSGVGKSTLLRLLAGLERPDTGHVAYAGEPAWAGRGVRYPRPGYVMPVFQNPTASLNPRWPIWRSLTEPLTAPGRERPGRARRRHLAAEWLARAHLDHIDPDTRPGALSGGQCQRVAVLRALVARPALIVADEPTARQDVITAAATSQLIAAATAAGTAAAVVVSHDRAWLAGLAHQIVDLA</sequence>
<name>A0A8J3FK13_9ACTN</name>
<dbReference type="PANTHER" id="PTHR43776:SF7">
    <property type="entry name" value="D,D-DIPEPTIDE TRANSPORT ATP-BINDING PROTEIN DDPF-RELATED"/>
    <property type="match status" value="1"/>
</dbReference>
<dbReference type="InterPro" id="IPR003439">
    <property type="entry name" value="ABC_transporter-like_ATP-bd"/>
</dbReference>
<dbReference type="InterPro" id="IPR003593">
    <property type="entry name" value="AAA+_ATPase"/>
</dbReference>
<dbReference type="Gene3D" id="3.40.50.300">
    <property type="entry name" value="P-loop containing nucleotide triphosphate hydrolases"/>
    <property type="match status" value="1"/>
</dbReference>
<comment type="caution">
    <text evidence="6">The sequence shown here is derived from an EMBL/GenBank/DDBJ whole genome shotgun (WGS) entry which is preliminary data.</text>
</comment>
<dbReference type="InterPro" id="IPR027417">
    <property type="entry name" value="P-loop_NTPase"/>
</dbReference>
<dbReference type="SUPFAM" id="SSF52540">
    <property type="entry name" value="P-loop containing nucleoside triphosphate hydrolases"/>
    <property type="match status" value="1"/>
</dbReference>
<evidence type="ECO:0000256" key="1">
    <source>
        <dbReference type="ARBA" id="ARBA00005417"/>
    </source>
</evidence>
<evidence type="ECO:0000256" key="3">
    <source>
        <dbReference type="ARBA" id="ARBA00022741"/>
    </source>
</evidence>
<keyword evidence="3" id="KW-0547">Nucleotide-binding</keyword>
<organism evidence="6 7">
    <name type="scientific">Pilimelia terevasa</name>
    <dbReference type="NCBI Taxonomy" id="53372"/>
    <lineage>
        <taxon>Bacteria</taxon>
        <taxon>Bacillati</taxon>
        <taxon>Actinomycetota</taxon>
        <taxon>Actinomycetes</taxon>
        <taxon>Micromonosporales</taxon>
        <taxon>Micromonosporaceae</taxon>
        <taxon>Pilimelia</taxon>
    </lineage>
</organism>
<dbReference type="RefSeq" id="WP_189115748.1">
    <property type="nucleotide sequence ID" value="NZ_BMQC01000021.1"/>
</dbReference>
<evidence type="ECO:0000259" key="5">
    <source>
        <dbReference type="PROSITE" id="PS50893"/>
    </source>
</evidence>
<evidence type="ECO:0000313" key="6">
    <source>
        <dbReference type="EMBL" id="GGK41798.1"/>
    </source>
</evidence>
<dbReference type="SMART" id="SM00382">
    <property type="entry name" value="AAA"/>
    <property type="match status" value="1"/>
</dbReference>
<dbReference type="Pfam" id="PF00005">
    <property type="entry name" value="ABC_tran"/>
    <property type="match status" value="1"/>
</dbReference>
<dbReference type="InterPro" id="IPR017871">
    <property type="entry name" value="ABC_transporter-like_CS"/>
</dbReference>
<keyword evidence="7" id="KW-1185">Reference proteome</keyword>
<gene>
    <name evidence="6" type="ORF">GCM10010124_38260</name>
</gene>
<reference evidence="6" key="1">
    <citation type="journal article" date="2014" name="Int. J. Syst. Evol. Microbiol.">
        <title>Complete genome sequence of Corynebacterium casei LMG S-19264T (=DSM 44701T), isolated from a smear-ripened cheese.</title>
        <authorList>
            <consortium name="US DOE Joint Genome Institute (JGI-PGF)"/>
            <person name="Walter F."/>
            <person name="Albersmeier A."/>
            <person name="Kalinowski J."/>
            <person name="Ruckert C."/>
        </authorList>
    </citation>
    <scope>NUCLEOTIDE SEQUENCE</scope>
    <source>
        <strain evidence="6">JCM 3091</strain>
    </source>
</reference>
<evidence type="ECO:0000256" key="2">
    <source>
        <dbReference type="ARBA" id="ARBA00022448"/>
    </source>
</evidence>
<dbReference type="PROSITE" id="PS50893">
    <property type="entry name" value="ABC_TRANSPORTER_2"/>
    <property type="match status" value="1"/>
</dbReference>
<evidence type="ECO:0000256" key="4">
    <source>
        <dbReference type="ARBA" id="ARBA00022840"/>
    </source>
</evidence>
<dbReference type="GO" id="GO:0055085">
    <property type="term" value="P:transmembrane transport"/>
    <property type="evidence" value="ECO:0007669"/>
    <property type="project" value="UniProtKB-ARBA"/>
</dbReference>
<protein>
    <recommendedName>
        <fullName evidence="5">ABC transporter domain-containing protein</fullName>
    </recommendedName>
</protein>
<dbReference type="EMBL" id="BMQC01000021">
    <property type="protein sequence ID" value="GGK41798.1"/>
    <property type="molecule type" value="Genomic_DNA"/>
</dbReference>
<accession>A0A8J3FK13</accession>
<reference evidence="6" key="2">
    <citation type="submission" date="2020-09" db="EMBL/GenBank/DDBJ databases">
        <authorList>
            <person name="Sun Q."/>
            <person name="Ohkuma M."/>
        </authorList>
    </citation>
    <scope>NUCLEOTIDE SEQUENCE</scope>
    <source>
        <strain evidence="6">JCM 3091</strain>
    </source>
</reference>
<feature type="domain" description="ABC transporter" evidence="5">
    <location>
        <begin position="5"/>
        <end position="219"/>
    </location>
</feature>
<dbReference type="GO" id="GO:0016887">
    <property type="term" value="F:ATP hydrolysis activity"/>
    <property type="evidence" value="ECO:0007669"/>
    <property type="project" value="InterPro"/>
</dbReference>
<dbReference type="PANTHER" id="PTHR43776">
    <property type="entry name" value="TRANSPORT ATP-BINDING PROTEIN"/>
    <property type="match status" value="1"/>
</dbReference>
<dbReference type="Proteomes" id="UP000662200">
    <property type="component" value="Unassembled WGS sequence"/>
</dbReference>
<keyword evidence="2" id="KW-0813">Transport</keyword>
<dbReference type="GO" id="GO:0005524">
    <property type="term" value="F:ATP binding"/>
    <property type="evidence" value="ECO:0007669"/>
    <property type="project" value="UniProtKB-KW"/>
</dbReference>
<evidence type="ECO:0000313" key="7">
    <source>
        <dbReference type="Proteomes" id="UP000662200"/>
    </source>
</evidence>
<keyword evidence="4" id="KW-0067">ATP-binding</keyword>
<proteinExistence type="inferred from homology"/>
<dbReference type="InterPro" id="IPR050319">
    <property type="entry name" value="ABC_transp_ATP-bind"/>
</dbReference>
<comment type="similarity">
    <text evidence="1">Belongs to the ABC transporter superfamily.</text>
</comment>